<sequence>MDYANILVSADLGDAAPDRIRLAAGLVRRFEATLTGAAAHKMRTPILVRDIYDAVEQEKRNEAQVRELLEQARALFERSAGDDIRTEWYAAFAGPTTHLVEQARTADLVVVGRRGSEDEDPGPLGVSPGPVLMEAGRPVLVVPPRIVHLKAARIVVAWKDGPEARRAVTAALPFIHGADQVFVATVGADALHEGAEAVAGHLARHGAHVTTHLLRVVGAEGREILDFAMRQDADLIVMGAYGHSRLREWVFGGVTRDLLGRSPVCCLMSH</sequence>
<dbReference type="Gene3D" id="3.40.50.12370">
    <property type="match status" value="1"/>
</dbReference>
<dbReference type="EMBL" id="CP029550">
    <property type="protein sequence ID" value="AWN42776.1"/>
    <property type="molecule type" value="Genomic_DNA"/>
</dbReference>
<comment type="similarity">
    <text evidence="1">Belongs to the universal stress protein A family.</text>
</comment>
<dbReference type="InterPro" id="IPR006016">
    <property type="entry name" value="UspA"/>
</dbReference>
<name>A0A2U8WBT4_9HYPH</name>
<reference evidence="4" key="1">
    <citation type="submission" date="2018-05" db="EMBL/GenBank/DDBJ databases">
        <title>Complete Genome Sequence of Methylobacterium sp. 17SD2-17.</title>
        <authorList>
            <person name="Srinivasan S."/>
        </authorList>
    </citation>
    <scope>NUCLEOTIDE SEQUENCE [LARGE SCALE GENOMIC DNA]</scope>
    <source>
        <strain evidence="4">17SD2-17</strain>
    </source>
</reference>
<feature type="domain" description="UspA" evidence="2">
    <location>
        <begin position="3"/>
        <end position="143"/>
    </location>
</feature>
<protein>
    <submittedName>
        <fullName evidence="3">Universal stress protein UspA</fullName>
    </submittedName>
</protein>
<dbReference type="KEGG" id="mets:DK389_22560"/>
<accession>A0A2U8WBT4</accession>
<evidence type="ECO:0000313" key="3">
    <source>
        <dbReference type="EMBL" id="AWN42776.1"/>
    </source>
</evidence>
<keyword evidence="4" id="KW-1185">Reference proteome</keyword>
<feature type="domain" description="UspA" evidence="2">
    <location>
        <begin position="189"/>
        <end position="268"/>
    </location>
</feature>
<evidence type="ECO:0000313" key="4">
    <source>
        <dbReference type="Proteomes" id="UP000245926"/>
    </source>
</evidence>
<dbReference type="PANTHER" id="PTHR46268">
    <property type="entry name" value="STRESS RESPONSE PROTEIN NHAX"/>
    <property type="match status" value="1"/>
</dbReference>
<evidence type="ECO:0000259" key="2">
    <source>
        <dbReference type="Pfam" id="PF00582"/>
    </source>
</evidence>
<organism evidence="3 4">
    <name type="scientific">Methylobacterium durans</name>
    <dbReference type="NCBI Taxonomy" id="2202825"/>
    <lineage>
        <taxon>Bacteria</taxon>
        <taxon>Pseudomonadati</taxon>
        <taxon>Pseudomonadota</taxon>
        <taxon>Alphaproteobacteria</taxon>
        <taxon>Hyphomicrobiales</taxon>
        <taxon>Methylobacteriaceae</taxon>
        <taxon>Methylobacterium</taxon>
    </lineage>
</organism>
<dbReference type="AlphaFoldDB" id="A0A2U8WBT4"/>
<proteinExistence type="inferred from homology"/>
<dbReference type="OrthoDB" id="9804721at2"/>
<gene>
    <name evidence="3" type="ORF">DK389_22560</name>
</gene>
<dbReference type="Proteomes" id="UP000245926">
    <property type="component" value="Chromosome"/>
</dbReference>
<dbReference type="PANTHER" id="PTHR46268:SF15">
    <property type="entry name" value="UNIVERSAL STRESS PROTEIN HP_0031"/>
    <property type="match status" value="1"/>
</dbReference>
<dbReference type="CDD" id="cd00293">
    <property type="entry name" value="USP-like"/>
    <property type="match status" value="1"/>
</dbReference>
<dbReference type="SUPFAM" id="SSF52402">
    <property type="entry name" value="Adenine nucleotide alpha hydrolases-like"/>
    <property type="match status" value="2"/>
</dbReference>
<dbReference type="Pfam" id="PF00582">
    <property type="entry name" value="Usp"/>
    <property type="match status" value="2"/>
</dbReference>
<evidence type="ECO:0000256" key="1">
    <source>
        <dbReference type="ARBA" id="ARBA00008791"/>
    </source>
</evidence>
<dbReference type="RefSeq" id="WP_109892954.1">
    <property type="nucleotide sequence ID" value="NZ_CP029550.1"/>
</dbReference>